<accession>A0A951PP47</accession>
<gene>
    <name evidence="1" type="ORF">KME25_20185</name>
</gene>
<organism evidence="1 2">
    <name type="scientific">Symplocastrum torsivum CPER-KK1</name>
    <dbReference type="NCBI Taxonomy" id="450513"/>
    <lineage>
        <taxon>Bacteria</taxon>
        <taxon>Bacillati</taxon>
        <taxon>Cyanobacteriota</taxon>
        <taxon>Cyanophyceae</taxon>
        <taxon>Oscillatoriophycideae</taxon>
        <taxon>Oscillatoriales</taxon>
        <taxon>Microcoleaceae</taxon>
        <taxon>Symplocastrum</taxon>
    </lineage>
</organism>
<name>A0A951PP47_9CYAN</name>
<dbReference type="AlphaFoldDB" id="A0A951PP47"/>
<dbReference type="EMBL" id="JAHHIF010000029">
    <property type="protein sequence ID" value="MBW4546739.1"/>
    <property type="molecule type" value="Genomic_DNA"/>
</dbReference>
<proteinExistence type="predicted"/>
<protein>
    <submittedName>
        <fullName evidence="1">Uncharacterized protein</fullName>
    </submittedName>
</protein>
<reference evidence="1" key="1">
    <citation type="submission" date="2021-05" db="EMBL/GenBank/DDBJ databases">
        <authorList>
            <person name="Pietrasiak N."/>
            <person name="Ward R."/>
            <person name="Stajich J.E."/>
            <person name="Kurbessoian T."/>
        </authorList>
    </citation>
    <scope>NUCLEOTIDE SEQUENCE</scope>
    <source>
        <strain evidence="1">CPER-KK1</strain>
    </source>
</reference>
<comment type="caution">
    <text evidence="1">The sequence shown here is derived from an EMBL/GenBank/DDBJ whole genome shotgun (WGS) entry which is preliminary data.</text>
</comment>
<evidence type="ECO:0000313" key="2">
    <source>
        <dbReference type="Proteomes" id="UP000753908"/>
    </source>
</evidence>
<sequence length="63" mass="7037">MVFCQSTIHLQNESDFLGNNSTLPEAKVRTFSAIASHTPDADTNIRVTHSFYRHIDNAISTNT</sequence>
<dbReference type="Proteomes" id="UP000753908">
    <property type="component" value="Unassembled WGS sequence"/>
</dbReference>
<evidence type="ECO:0000313" key="1">
    <source>
        <dbReference type="EMBL" id="MBW4546739.1"/>
    </source>
</evidence>
<reference evidence="1" key="2">
    <citation type="journal article" date="2022" name="Microbiol. Resour. Announc.">
        <title>Metagenome Sequencing to Explore Phylogenomics of Terrestrial Cyanobacteria.</title>
        <authorList>
            <person name="Ward R.D."/>
            <person name="Stajich J.E."/>
            <person name="Johansen J.R."/>
            <person name="Huntemann M."/>
            <person name="Clum A."/>
            <person name="Foster B."/>
            <person name="Foster B."/>
            <person name="Roux S."/>
            <person name="Palaniappan K."/>
            <person name="Varghese N."/>
            <person name="Mukherjee S."/>
            <person name="Reddy T.B.K."/>
            <person name="Daum C."/>
            <person name="Copeland A."/>
            <person name="Chen I.A."/>
            <person name="Ivanova N.N."/>
            <person name="Kyrpides N.C."/>
            <person name="Shapiro N."/>
            <person name="Eloe-Fadrosh E.A."/>
            <person name="Pietrasiak N."/>
        </authorList>
    </citation>
    <scope>NUCLEOTIDE SEQUENCE</scope>
    <source>
        <strain evidence="1">CPER-KK1</strain>
    </source>
</reference>